<dbReference type="InterPro" id="IPR050905">
    <property type="entry name" value="Plant_NBS-LRR"/>
</dbReference>
<dbReference type="Gene3D" id="1.10.8.430">
    <property type="entry name" value="Helical domain of apoptotic protease-activating factors"/>
    <property type="match status" value="1"/>
</dbReference>
<accession>A0A4S4EYF4</accession>
<keyword evidence="10" id="KW-1185">Reference proteome</keyword>
<comment type="caution">
    <text evidence="9">The sequence shown here is derived from an EMBL/GenBank/DDBJ whole genome shotgun (WGS) entry which is preliminary data.</text>
</comment>
<comment type="similarity">
    <text evidence="1">Belongs to the disease resistance NB-LRR family.</text>
</comment>
<evidence type="ECO:0000256" key="5">
    <source>
        <dbReference type="ARBA" id="ARBA00022840"/>
    </source>
</evidence>
<dbReference type="InterPro" id="IPR042197">
    <property type="entry name" value="Apaf_helical"/>
</dbReference>
<dbReference type="FunFam" id="3.40.50.300:FF:001091">
    <property type="entry name" value="Probable disease resistance protein At1g61300"/>
    <property type="match status" value="1"/>
</dbReference>
<evidence type="ECO:0000256" key="6">
    <source>
        <dbReference type="SAM" id="Coils"/>
    </source>
</evidence>
<keyword evidence="6" id="KW-0175">Coiled coil</keyword>
<protein>
    <submittedName>
        <fullName evidence="9">Uncharacterized protein</fullName>
    </submittedName>
</protein>
<feature type="domain" description="Disease resistance protein At4g27190-like leucine-rich repeats" evidence="8">
    <location>
        <begin position="1171"/>
        <end position="1275"/>
    </location>
</feature>
<gene>
    <name evidence="9" type="ORF">TEA_014407</name>
</gene>
<reference evidence="9 10" key="1">
    <citation type="journal article" date="2018" name="Proc. Natl. Acad. Sci. U.S.A.">
        <title>Draft genome sequence of Camellia sinensis var. sinensis provides insights into the evolution of the tea genome and tea quality.</title>
        <authorList>
            <person name="Wei C."/>
            <person name="Yang H."/>
            <person name="Wang S."/>
            <person name="Zhao J."/>
            <person name="Liu C."/>
            <person name="Gao L."/>
            <person name="Xia E."/>
            <person name="Lu Y."/>
            <person name="Tai Y."/>
            <person name="She G."/>
            <person name="Sun J."/>
            <person name="Cao H."/>
            <person name="Tong W."/>
            <person name="Gao Q."/>
            <person name="Li Y."/>
            <person name="Deng W."/>
            <person name="Jiang X."/>
            <person name="Wang W."/>
            <person name="Chen Q."/>
            <person name="Zhang S."/>
            <person name="Li H."/>
            <person name="Wu J."/>
            <person name="Wang P."/>
            <person name="Li P."/>
            <person name="Shi C."/>
            <person name="Zheng F."/>
            <person name="Jian J."/>
            <person name="Huang B."/>
            <person name="Shan D."/>
            <person name="Shi M."/>
            <person name="Fang C."/>
            <person name="Yue Y."/>
            <person name="Li F."/>
            <person name="Li D."/>
            <person name="Wei S."/>
            <person name="Han B."/>
            <person name="Jiang C."/>
            <person name="Yin Y."/>
            <person name="Xia T."/>
            <person name="Zhang Z."/>
            <person name="Bennetzen J.L."/>
            <person name="Zhao S."/>
            <person name="Wan X."/>
        </authorList>
    </citation>
    <scope>NUCLEOTIDE SEQUENCE [LARGE SCALE GENOMIC DNA]</scope>
    <source>
        <strain evidence="10">cv. Shuchazao</strain>
        <tissue evidence="9">Leaf</tissue>
    </source>
</reference>
<dbReference type="GO" id="GO:0005524">
    <property type="term" value="F:ATP binding"/>
    <property type="evidence" value="ECO:0007669"/>
    <property type="project" value="UniProtKB-KW"/>
</dbReference>
<dbReference type="Gene3D" id="3.80.10.10">
    <property type="entry name" value="Ribonuclease Inhibitor"/>
    <property type="match status" value="3"/>
</dbReference>
<dbReference type="Gene3D" id="1.10.10.10">
    <property type="entry name" value="Winged helix-like DNA-binding domain superfamily/Winged helix DNA-binding domain"/>
    <property type="match status" value="1"/>
</dbReference>
<dbReference type="Pfam" id="PF00931">
    <property type="entry name" value="NB-ARC"/>
    <property type="match status" value="1"/>
</dbReference>
<keyword evidence="5" id="KW-0067">ATP-binding</keyword>
<dbReference type="InterPro" id="IPR032675">
    <property type="entry name" value="LRR_dom_sf"/>
</dbReference>
<dbReference type="InterPro" id="IPR057135">
    <property type="entry name" value="At4g27190-like_LRR"/>
</dbReference>
<dbReference type="EMBL" id="SDRB02000960">
    <property type="protein sequence ID" value="THG22100.1"/>
    <property type="molecule type" value="Genomic_DNA"/>
</dbReference>
<keyword evidence="5" id="KW-0547">Nucleotide-binding</keyword>
<feature type="coiled-coil region" evidence="6">
    <location>
        <begin position="8"/>
        <end position="42"/>
    </location>
</feature>
<dbReference type="SUPFAM" id="SSF52540">
    <property type="entry name" value="P-loop containing nucleoside triphosphate hydrolases"/>
    <property type="match status" value="1"/>
</dbReference>
<feature type="domain" description="Disease resistance protein At4g27190-like leucine-rich repeats" evidence="8">
    <location>
        <begin position="1093"/>
        <end position="1164"/>
    </location>
</feature>
<dbReference type="Proteomes" id="UP000306102">
    <property type="component" value="Unassembled WGS sequence"/>
</dbReference>
<dbReference type="Gene3D" id="3.40.50.300">
    <property type="entry name" value="P-loop containing nucleotide triphosphate hydrolases"/>
    <property type="match status" value="1"/>
</dbReference>
<dbReference type="PANTHER" id="PTHR33463">
    <property type="entry name" value="NB-ARC DOMAIN-CONTAINING PROTEIN-RELATED"/>
    <property type="match status" value="1"/>
</dbReference>
<dbReference type="InterPro" id="IPR036388">
    <property type="entry name" value="WH-like_DNA-bd_sf"/>
</dbReference>
<dbReference type="SUPFAM" id="SSF52058">
    <property type="entry name" value="L domain-like"/>
    <property type="match status" value="1"/>
</dbReference>
<organism evidence="9 10">
    <name type="scientific">Camellia sinensis var. sinensis</name>
    <name type="common">China tea</name>
    <dbReference type="NCBI Taxonomy" id="542762"/>
    <lineage>
        <taxon>Eukaryota</taxon>
        <taxon>Viridiplantae</taxon>
        <taxon>Streptophyta</taxon>
        <taxon>Embryophyta</taxon>
        <taxon>Tracheophyta</taxon>
        <taxon>Spermatophyta</taxon>
        <taxon>Magnoliopsida</taxon>
        <taxon>eudicotyledons</taxon>
        <taxon>Gunneridae</taxon>
        <taxon>Pentapetalae</taxon>
        <taxon>asterids</taxon>
        <taxon>Ericales</taxon>
        <taxon>Theaceae</taxon>
        <taxon>Camellia</taxon>
    </lineage>
</organism>
<feature type="domain" description="Disease resistance protein At4g27190-like leucine-rich repeats" evidence="8">
    <location>
        <begin position="931"/>
        <end position="997"/>
    </location>
</feature>
<dbReference type="PRINTS" id="PR00364">
    <property type="entry name" value="DISEASERSIST"/>
</dbReference>
<dbReference type="GO" id="GO:0006952">
    <property type="term" value="P:defense response"/>
    <property type="evidence" value="ECO:0007669"/>
    <property type="project" value="UniProtKB-KW"/>
</dbReference>
<name>A0A4S4EYF4_CAMSN</name>
<proteinExistence type="inferred from homology"/>
<evidence type="ECO:0000256" key="1">
    <source>
        <dbReference type="ARBA" id="ARBA00008894"/>
    </source>
</evidence>
<evidence type="ECO:0000256" key="2">
    <source>
        <dbReference type="ARBA" id="ARBA00022614"/>
    </source>
</evidence>
<evidence type="ECO:0000256" key="4">
    <source>
        <dbReference type="ARBA" id="ARBA00022821"/>
    </source>
</evidence>
<dbReference type="PANTHER" id="PTHR33463:SF198">
    <property type="entry name" value="RPP4C3"/>
    <property type="match status" value="1"/>
</dbReference>
<dbReference type="STRING" id="542762.A0A4S4EYF4"/>
<dbReference type="InterPro" id="IPR002182">
    <property type="entry name" value="NB-ARC"/>
</dbReference>
<keyword evidence="3" id="KW-0677">Repeat</keyword>
<evidence type="ECO:0000256" key="3">
    <source>
        <dbReference type="ARBA" id="ARBA00022737"/>
    </source>
</evidence>
<evidence type="ECO:0000259" key="8">
    <source>
        <dbReference type="Pfam" id="PF23247"/>
    </source>
</evidence>
<dbReference type="Pfam" id="PF23247">
    <property type="entry name" value="LRR_RPS2"/>
    <property type="match status" value="3"/>
</dbReference>
<feature type="domain" description="NB-ARC" evidence="7">
    <location>
        <begin position="253"/>
        <end position="417"/>
    </location>
</feature>
<evidence type="ECO:0000313" key="9">
    <source>
        <dbReference type="EMBL" id="THG22100.1"/>
    </source>
</evidence>
<keyword evidence="2" id="KW-0433">Leucine-rich repeat</keyword>
<dbReference type="InterPro" id="IPR027417">
    <property type="entry name" value="P-loop_NTPase"/>
</dbReference>
<dbReference type="GO" id="GO:0043531">
    <property type="term" value="F:ADP binding"/>
    <property type="evidence" value="ECO:0007669"/>
    <property type="project" value="InterPro"/>
</dbReference>
<sequence length="1467" mass="166302">MTVVERNIERLKDKVETLVTVRDDLQLQVEEAEKNGEIINSAVESWINRVTAVTAETERLIHEKQEFKKGFLGRSWDWNGKLLLWKKANGIEDFVDELLCPAPSYKNLCKRAESRFRGVYFGHMAVVERDIERLKNQLETLVTVRDDLQLQVDEAEKNGEIINSAVKSWINRVTAITAKDTTERIMDESEEVENDYWENWNRKLLLWKKAQGIQVIVDVLLSTRTFHRVSHPAPLVGMVSIVPTGSFEFNSRTSTMKEVMEALRDDEINIIGICGMGGIGKTTMVKDVAIRTKNENLFDEIVMAVVSHSPDLWNIQGQIADNLGFRLGEETLFGRATRLRQRLANGKRILLVLDDVWEWLDLQAIGIPFWGENRGCKVVLTSRSLDVCIGMGSQKNIEVKTLAGEEAWHLFKEMVGDSVVDTPDMQPIAEQVVNECGGLPLALVTIGRALKHKSNSVWTDTLRQLRMPGGKRTLGVNAMVYQALELSYNYLQHEEAKSLFLLCCLYPEDCDIQIEDLVRLGMGLELFEDINGLGEARDRVRALIDQLKSCYLLLDSDKHKDDCIKMHDVVRDVGISIASDSRGTTVFLIRHGDNLRGWPKKHTYENYTSISLMSGNIIELPEGLRCPRLRMLLLACMNDSLRIPNGFFDGMRELQVLNLELISIPLLPSSLPFMRNLHTICLQGCKLDNITLIGELLNLEILSFRDSSVEVLPEEIGKLAKLRLLDLTGCHRLERITPGVISSLVQLEELYMIGSFSNWEADKGESKEGRRNASLRELQSLSDLKILEVYIPNAALLPRNPLFADLTKYKIRIGDNGWWSVFPFQKHLLLKLDKSIALHDGVSKLLKCTELLSLRGKGSRNVVHEFVQDGVQHLKYLSIESCDMLFCLVNTTDLSLDSSAAIFPILESLNLDDLRRLKEICCGQLPEGSFGKLRTLTLQHLPSLTHFLVEDPAQTTVSLHNLRSVELDRCNGLQNLFSLSMARGLVQLQELRISHCEMMKEVIWEGRGEDGHATNKIEFPCLEYMALIQLAGLTSFSRGIDQIEFPQLKKLHIKCLPKVKSFFPNESTQHSDENCNATLESIFPKEVAFPSLEELEIGGLLNASDLWSSELSTRSLCKLRFLMVEDCHRLVKNVVPAHLLEMLPNLEKVEIYNCDLVEDVFGIGGQHGFPLENIRMLIVRCCDKLRNLFSPSIARGLVHLQELIIDDCSMMEEVVANEDGEHSAGGRIYSTLFPQLKHLELRGLPSLGRFCHVIHDWEMPFLDHMAVLNCPKMQTYSPGFVHAPNLQCVKVEEQNWWDSKGKRVECIWIDDLNKTIQHLFEKSHFTYEVRVLQMMPYEYRVLTGCRYTYRYGGTCTGYAEYMPNTANTLGYVVGTKLVWRAAPGIRLLTDLISLLGVSPFQVIRLERGIISLPIVSPFQVGSPSLVGAQFDSLPYELERLCIYWLHERGVVSAIQGGFGYKSTKSSL</sequence>
<dbReference type="SUPFAM" id="SSF52047">
    <property type="entry name" value="RNI-like"/>
    <property type="match status" value="1"/>
</dbReference>
<feature type="coiled-coil region" evidence="6">
    <location>
        <begin position="124"/>
        <end position="158"/>
    </location>
</feature>
<evidence type="ECO:0000313" key="10">
    <source>
        <dbReference type="Proteomes" id="UP000306102"/>
    </source>
</evidence>
<keyword evidence="4" id="KW-0611">Plant defense</keyword>
<evidence type="ECO:0000259" key="7">
    <source>
        <dbReference type="Pfam" id="PF00931"/>
    </source>
</evidence>